<feature type="binding site" evidence="12">
    <location>
        <begin position="15"/>
        <end position="17"/>
    </location>
    <ligand>
        <name>substrate</name>
    </ligand>
</feature>
<protein>
    <recommendedName>
        <fullName evidence="3 12">Ribokinase</fullName>
        <shortName evidence="12">RK</shortName>
        <ecNumber evidence="2 12">2.7.1.15</ecNumber>
    </recommendedName>
</protein>
<evidence type="ECO:0000256" key="1">
    <source>
        <dbReference type="ARBA" id="ARBA00005380"/>
    </source>
</evidence>
<dbReference type="EMBL" id="BSSQ01000018">
    <property type="protein sequence ID" value="GLX70407.1"/>
    <property type="molecule type" value="Genomic_DNA"/>
</dbReference>
<evidence type="ECO:0000256" key="4">
    <source>
        <dbReference type="ARBA" id="ARBA00022679"/>
    </source>
</evidence>
<keyword evidence="5 12" id="KW-0479">Metal-binding</keyword>
<dbReference type="HAMAP" id="MF_01987">
    <property type="entry name" value="Ribokinase"/>
    <property type="match status" value="1"/>
</dbReference>
<feature type="binding site" evidence="12">
    <location>
        <begin position="43"/>
        <end position="47"/>
    </location>
    <ligand>
        <name>substrate</name>
    </ligand>
</feature>
<evidence type="ECO:0000313" key="15">
    <source>
        <dbReference type="Proteomes" id="UP001157114"/>
    </source>
</evidence>
<evidence type="ECO:0000256" key="9">
    <source>
        <dbReference type="ARBA" id="ARBA00022842"/>
    </source>
</evidence>
<evidence type="ECO:0000256" key="8">
    <source>
        <dbReference type="ARBA" id="ARBA00022840"/>
    </source>
</evidence>
<dbReference type="Pfam" id="PF00294">
    <property type="entry name" value="PfkB"/>
    <property type="match status" value="1"/>
</dbReference>
<dbReference type="EC" id="2.7.1.15" evidence="2 12"/>
<keyword evidence="11 12" id="KW-0119">Carbohydrate metabolism</keyword>
<feature type="binding site" evidence="12">
    <location>
        <position position="255"/>
    </location>
    <ligand>
        <name>substrate</name>
    </ligand>
</feature>
<feature type="binding site" evidence="12">
    <location>
        <position position="285"/>
    </location>
    <ligand>
        <name>K(+)</name>
        <dbReference type="ChEBI" id="CHEBI:29103"/>
    </ligand>
</feature>
<dbReference type="PANTHER" id="PTHR10584:SF166">
    <property type="entry name" value="RIBOKINASE"/>
    <property type="match status" value="1"/>
</dbReference>
<dbReference type="PROSITE" id="PS00583">
    <property type="entry name" value="PFKB_KINASES_1"/>
    <property type="match status" value="1"/>
</dbReference>
<dbReference type="InterPro" id="IPR002139">
    <property type="entry name" value="Ribo/fructo_kinase"/>
</dbReference>
<dbReference type="PANTHER" id="PTHR10584">
    <property type="entry name" value="SUGAR KINASE"/>
    <property type="match status" value="1"/>
</dbReference>
<keyword evidence="8 12" id="KW-0067">ATP-binding</keyword>
<comment type="subcellular location">
    <subcellularLocation>
        <location evidence="12">Cytoplasm</location>
    </subcellularLocation>
</comment>
<dbReference type="RefSeq" id="WP_284241165.1">
    <property type="nucleotide sequence ID" value="NZ_BSSQ01000018.1"/>
</dbReference>
<keyword evidence="12" id="KW-0963">Cytoplasm</keyword>
<feature type="binding site" evidence="12">
    <location>
        <position position="187"/>
    </location>
    <ligand>
        <name>ATP</name>
        <dbReference type="ChEBI" id="CHEBI:30616"/>
    </ligand>
</feature>
<evidence type="ECO:0000256" key="12">
    <source>
        <dbReference type="HAMAP-Rule" id="MF_01987"/>
    </source>
</evidence>
<dbReference type="PRINTS" id="PR00990">
    <property type="entry name" value="RIBOKINASE"/>
</dbReference>
<comment type="cofactor">
    <cofactor evidence="12">
        <name>Mg(2+)</name>
        <dbReference type="ChEBI" id="CHEBI:18420"/>
    </cofactor>
    <text evidence="12">Requires a divalent cation, most likely magnesium in vivo, as an electrophilic catalyst to aid phosphoryl group transfer. It is the chelate of the metal and the nucleotide that is the actual substrate.</text>
</comment>
<comment type="caution">
    <text evidence="14">The sequence shown here is derived from an EMBL/GenBank/DDBJ whole genome shotgun (WGS) entry which is preliminary data.</text>
</comment>
<feature type="binding site" evidence="12">
    <location>
        <position position="288"/>
    </location>
    <ligand>
        <name>K(+)</name>
        <dbReference type="ChEBI" id="CHEBI:29103"/>
    </ligand>
</feature>
<evidence type="ECO:0000259" key="13">
    <source>
        <dbReference type="Pfam" id="PF00294"/>
    </source>
</evidence>
<gene>
    <name evidence="14" type="primary">rbsK_3</name>
    <name evidence="12" type="synonym">rbsK</name>
    <name evidence="14" type="ORF">MU1_47530</name>
</gene>
<feature type="active site" description="Proton acceptor" evidence="12">
    <location>
        <position position="255"/>
    </location>
</feature>
<dbReference type="InterPro" id="IPR011611">
    <property type="entry name" value="PfkB_dom"/>
</dbReference>
<evidence type="ECO:0000256" key="5">
    <source>
        <dbReference type="ARBA" id="ARBA00022723"/>
    </source>
</evidence>
<comment type="pathway">
    <text evidence="12">Carbohydrate metabolism; D-ribose degradation; D-ribose 5-phosphate from beta-D-ribopyranose: step 2/2.</text>
</comment>
<feature type="binding site" evidence="12">
    <location>
        <begin position="254"/>
        <end position="255"/>
    </location>
    <ligand>
        <name>ATP</name>
        <dbReference type="ChEBI" id="CHEBI:30616"/>
    </ligand>
</feature>
<evidence type="ECO:0000256" key="6">
    <source>
        <dbReference type="ARBA" id="ARBA00022741"/>
    </source>
</evidence>
<keyword evidence="15" id="KW-1185">Reference proteome</keyword>
<keyword evidence="4 12" id="KW-0808">Transferase</keyword>
<dbReference type="InterPro" id="IPR011877">
    <property type="entry name" value="Ribokinase"/>
</dbReference>
<dbReference type="Gene3D" id="3.40.1190.20">
    <property type="match status" value="1"/>
</dbReference>
<proteinExistence type="inferred from homology"/>
<sequence length="322" mass="33467">MSARAGKIVVVGSLNMDIVVKTSRFPERGETLSGQEVHFHPGGKGANQAVACARQGHETVMLGAIGEDAFGSSLAESLESSGVDTRYLLTKPGVATGIASITLAEQDNSIVVVPGANGALTPDDVMAWQPVISEAAIMLIQFEIPMEVVSAAVHAAHKAGVKVILNPAPACEIPEDLVKKVTYITPNQSELHAITGIDPSADGLESAMDALLARGPEFVVATLGSRGAAWKERGGSLRRAATHHVDVVDTTGAGDAFNGGLACSLAINREIGDNVKHGIAVSALAVTKFGAQDGMPTLQEVELFKSVHENEGSCHDSNKNDH</sequence>
<dbReference type="InterPro" id="IPR002173">
    <property type="entry name" value="Carboh/pur_kinase_PfkB_CS"/>
</dbReference>
<feature type="binding site" evidence="12">
    <location>
        <position position="249"/>
    </location>
    <ligand>
        <name>K(+)</name>
        <dbReference type="ChEBI" id="CHEBI:29103"/>
    </ligand>
</feature>
<feature type="binding site" evidence="12">
    <location>
        <position position="251"/>
    </location>
    <ligand>
        <name>K(+)</name>
        <dbReference type="ChEBI" id="CHEBI:29103"/>
    </ligand>
</feature>
<comment type="function">
    <text evidence="12">Catalyzes the phosphorylation of ribose at O-5 in a reaction requiring ATP and magnesium. The resulting D-ribose-5-phosphate can then be used either for sythesis of nucleotides, histidine, and tryptophan, or as a component of the pentose phosphate pathway.</text>
</comment>
<reference evidence="14 15" key="1">
    <citation type="submission" date="2023-03" db="EMBL/GenBank/DDBJ databases">
        <title>Draft genome sequence of the bacteria which degrade cell wall of Tricholomamatutake.</title>
        <authorList>
            <person name="Konishi Y."/>
            <person name="Fukuta Y."/>
            <person name="Shirasaka N."/>
        </authorList>
    </citation>
    <scope>NUCLEOTIDE SEQUENCE [LARGE SCALE GENOMIC DNA]</scope>
    <source>
        <strain evidence="15">mu1</strain>
    </source>
</reference>
<dbReference type="PROSITE" id="PS00584">
    <property type="entry name" value="PFKB_KINASES_2"/>
    <property type="match status" value="1"/>
</dbReference>
<dbReference type="Proteomes" id="UP001157114">
    <property type="component" value="Unassembled WGS sequence"/>
</dbReference>
<feature type="binding site" evidence="12">
    <location>
        <begin position="222"/>
        <end position="227"/>
    </location>
    <ligand>
        <name>ATP</name>
        <dbReference type="ChEBI" id="CHEBI:30616"/>
    </ligand>
</feature>
<comment type="subunit">
    <text evidence="12">Homodimer.</text>
</comment>
<dbReference type="InterPro" id="IPR029056">
    <property type="entry name" value="Ribokinase-like"/>
</dbReference>
<feature type="binding site" evidence="12">
    <location>
        <position position="290"/>
    </location>
    <ligand>
        <name>K(+)</name>
        <dbReference type="ChEBI" id="CHEBI:29103"/>
    </ligand>
</feature>
<comment type="similarity">
    <text evidence="1">Belongs to the carbohydrate kinase pfkB family.</text>
</comment>
<evidence type="ECO:0000256" key="7">
    <source>
        <dbReference type="ARBA" id="ARBA00022777"/>
    </source>
</evidence>
<comment type="activity regulation">
    <text evidence="12">Activated by a monovalent cation that binds near, but not in, the active site. The most likely occupant of the site in vivo is potassium. Ion binding induces a conformational change that may alter substrate affinity.</text>
</comment>
<feature type="binding site" evidence="12">
    <location>
        <position position="143"/>
    </location>
    <ligand>
        <name>substrate</name>
    </ligand>
</feature>
<evidence type="ECO:0000256" key="11">
    <source>
        <dbReference type="ARBA" id="ARBA00023277"/>
    </source>
</evidence>
<dbReference type="NCBIfam" id="TIGR02152">
    <property type="entry name" value="D_ribokin_bact"/>
    <property type="match status" value="1"/>
</dbReference>
<feature type="domain" description="Carbohydrate kinase PfkB" evidence="13">
    <location>
        <begin position="7"/>
        <end position="297"/>
    </location>
</feature>
<dbReference type="CDD" id="cd01174">
    <property type="entry name" value="ribokinase"/>
    <property type="match status" value="1"/>
</dbReference>
<keyword evidence="9 12" id="KW-0460">Magnesium</keyword>
<dbReference type="SUPFAM" id="SSF53613">
    <property type="entry name" value="Ribokinase-like"/>
    <property type="match status" value="1"/>
</dbReference>
<evidence type="ECO:0000256" key="2">
    <source>
        <dbReference type="ARBA" id="ARBA00012035"/>
    </source>
</evidence>
<keyword evidence="6 12" id="KW-0547">Nucleotide-binding</keyword>
<evidence type="ECO:0000256" key="10">
    <source>
        <dbReference type="ARBA" id="ARBA00022958"/>
    </source>
</evidence>
<comment type="similarity">
    <text evidence="12">Belongs to the carbohydrate kinase PfkB family. Ribokinase subfamily.</text>
</comment>
<accession>A0ABQ6GI91</accession>
<comment type="caution">
    <text evidence="12">Lacks conserved residue(s) required for the propagation of feature annotation.</text>
</comment>
<keyword evidence="10 12" id="KW-0630">Potassium</keyword>
<keyword evidence="7 12" id="KW-0418">Kinase</keyword>
<name>A0ABQ6GI91_9BACL</name>
<organism evidence="14 15">
    <name type="scientific">Paenibacillus glycanilyticus</name>
    <dbReference type="NCBI Taxonomy" id="126569"/>
    <lineage>
        <taxon>Bacteria</taxon>
        <taxon>Bacillati</taxon>
        <taxon>Bacillota</taxon>
        <taxon>Bacilli</taxon>
        <taxon>Bacillales</taxon>
        <taxon>Paenibacillaceae</taxon>
        <taxon>Paenibacillus</taxon>
    </lineage>
</organism>
<evidence type="ECO:0000256" key="3">
    <source>
        <dbReference type="ARBA" id="ARBA00016943"/>
    </source>
</evidence>
<comment type="catalytic activity">
    <reaction evidence="12">
        <text>D-ribose + ATP = D-ribose 5-phosphate + ADP + H(+)</text>
        <dbReference type="Rhea" id="RHEA:13697"/>
        <dbReference type="ChEBI" id="CHEBI:15378"/>
        <dbReference type="ChEBI" id="CHEBI:30616"/>
        <dbReference type="ChEBI" id="CHEBI:47013"/>
        <dbReference type="ChEBI" id="CHEBI:78346"/>
        <dbReference type="ChEBI" id="CHEBI:456216"/>
        <dbReference type="EC" id="2.7.1.15"/>
    </reaction>
</comment>
<evidence type="ECO:0000313" key="14">
    <source>
        <dbReference type="EMBL" id="GLX70407.1"/>
    </source>
</evidence>